<accession>H2YC35</accession>
<dbReference type="Ensembl" id="ENSCSAVT00000002927.1">
    <property type="protein sequence ID" value="ENSCSAVP00000002883.1"/>
    <property type="gene ID" value="ENSCSAVG00000001719.1"/>
</dbReference>
<dbReference type="GO" id="GO:0005789">
    <property type="term" value="C:endoplasmic reticulum membrane"/>
    <property type="evidence" value="ECO:0007669"/>
    <property type="project" value="TreeGrafter"/>
</dbReference>
<feature type="compositionally biased region" description="Polar residues" evidence="2">
    <location>
        <begin position="185"/>
        <end position="197"/>
    </location>
</feature>
<evidence type="ECO:0000313" key="4">
    <source>
        <dbReference type="Ensembl" id="ENSCSAVP00000002883.1"/>
    </source>
</evidence>
<dbReference type="InParanoid" id="H2YC35"/>
<feature type="region of interest" description="Disordered" evidence="2">
    <location>
        <begin position="1"/>
        <end position="69"/>
    </location>
</feature>
<evidence type="ECO:0000256" key="1">
    <source>
        <dbReference type="ARBA" id="ARBA00009045"/>
    </source>
</evidence>
<evidence type="ECO:0000256" key="2">
    <source>
        <dbReference type="SAM" id="MobiDB-lite"/>
    </source>
</evidence>
<evidence type="ECO:0000313" key="5">
    <source>
        <dbReference type="Proteomes" id="UP000007875"/>
    </source>
</evidence>
<reference evidence="4" key="2">
    <citation type="submission" date="2025-08" db="UniProtKB">
        <authorList>
            <consortium name="Ensembl"/>
        </authorList>
    </citation>
    <scope>IDENTIFICATION</scope>
</reference>
<sequence length="228" mass="25301">MLHIPSSKSTTRNTTWILHHQRRKRRWGTGAHKVSRPGSQPSNTVSGATNSSVNRHSCKGLPWSEGRSRRVKQATENFVGLGKNCNEDHERWRKRHLRYCSMKYGRLKPQHEQEVEDQSYSTSPSFPQLPQIHDPYARGRGSRFYASGAGTPVEEGECTPSIAGGPMAVSTPPPRTPVTPGARSIASTRMGTRPTSTMVRKESVAKMSWKVISAVVKGVPVMNNLVTE</sequence>
<proteinExistence type="inferred from homology"/>
<organism evidence="4 5">
    <name type="scientific">Ciona savignyi</name>
    <name type="common">Pacific transparent sea squirt</name>
    <dbReference type="NCBI Taxonomy" id="51511"/>
    <lineage>
        <taxon>Eukaryota</taxon>
        <taxon>Metazoa</taxon>
        <taxon>Chordata</taxon>
        <taxon>Tunicata</taxon>
        <taxon>Ascidiacea</taxon>
        <taxon>Phlebobranchia</taxon>
        <taxon>Cionidae</taxon>
        <taxon>Ciona</taxon>
    </lineage>
</organism>
<dbReference type="GO" id="GO:0042058">
    <property type="term" value="P:regulation of epidermal growth factor receptor signaling pathway"/>
    <property type="evidence" value="ECO:0007669"/>
    <property type="project" value="TreeGrafter"/>
</dbReference>
<feature type="domain" description="Inactive rhomboid protein 1/2 N-terminal" evidence="3">
    <location>
        <begin position="87"/>
        <end position="224"/>
    </location>
</feature>
<keyword evidence="5" id="KW-1185">Reference proteome</keyword>
<reference evidence="5" key="1">
    <citation type="submission" date="2003-08" db="EMBL/GenBank/DDBJ databases">
        <authorList>
            <person name="Birren B."/>
            <person name="Nusbaum C."/>
            <person name="Abebe A."/>
            <person name="Abouelleil A."/>
            <person name="Adekoya E."/>
            <person name="Ait-zahra M."/>
            <person name="Allen N."/>
            <person name="Allen T."/>
            <person name="An P."/>
            <person name="Anderson M."/>
            <person name="Anderson S."/>
            <person name="Arachchi H."/>
            <person name="Armbruster J."/>
            <person name="Bachantsang P."/>
            <person name="Baldwin J."/>
            <person name="Barry A."/>
            <person name="Bayul T."/>
            <person name="Blitshsteyn B."/>
            <person name="Bloom T."/>
            <person name="Blye J."/>
            <person name="Boguslavskiy L."/>
            <person name="Borowsky M."/>
            <person name="Boukhgalter B."/>
            <person name="Brunache A."/>
            <person name="Butler J."/>
            <person name="Calixte N."/>
            <person name="Calvo S."/>
            <person name="Camarata J."/>
            <person name="Campo K."/>
            <person name="Chang J."/>
            <person name="Cheshatsang Y."/>
            <person name="Citroen M."/>
            <person name="Collymore A."/>
            <person name="Considine T."/>
            <person name="Cook A."/>
            <person name="Cooke P."/>
            <person name="Corum B."/>
            <person name="Cuomo C."/>
            <person name="David R."/>
            <person name="Dawoe T."/>
            <person name="Degray S."/>
            <person name="Dodge S."/>
            <person name="Dooley K."/>
            <person name="Dorje P."/>
            <person name="Dorjee K."/>
            <person name="Dorris L."/>
            <person name="Duffey N."/>
            <person name="Dupes A."/>
            <person name="Elkins T."/>
            <person name="Engels R."/>
            <person name="Erickson J."/>
            <person name="Farina A."/>
            <person name="Faro S."/>
            <person name="Ferreira P."/>
            <person name="Fischer H."/>
            <person name="Fitzgerald M."/>
            <person name="Foley K."/>
            <person name="Gage D."/>
            <person name="Galagan J."/>
            <person name="Gearin G."/>
            <person name="Gnerre S."/>
            <person name="Gnirke A."/>
            <person name="Goyette A."/>
            <person name="Graham J."/>
            <person name="Grandbois E."/>
            <person name="Gyaltsen K."/>
            <person name="Hafez N."/>
            <person name="Hagopian D."/>
            <person name="Hagos B."/>
            <person name="Hall J."/>
            <person name="Hatcher B."/>
            <person name="Heller A."/>
            <person name="Higgins H."/>
            <person name="Honan T."/>
            <person name="Horn A."/>
            <person name="Houde N."/>
            <person name="Hughes L."/>
            <person name="Hulme W."/>
            <person name="Husby E."/>
            <person name="Iliev I."/>
            <person name="Jaffe D."/>
            <person name="Jones C."/>
            <person name="Kamal M."/>
            <person name="Kamat A."/>
            <person name="Kamvysselis M."/>
            <person name="Karlsson E."/>
            <person name="Kells C."/>
            <person name="Kieu A."/>
            <person name="Kisner P."/>
            <person name="Kodira C."/>
            <person name="Kulbokas E."/>
            <person name="Labutti K."/>
            <person name="Lama D."/>
            <person name="Landers T."/>
            <person name="Leger J."/>
            <person name="Levine S."/>
            <person name="Lewis D."/>
            <person name="Lewis T."/>
            <person name="Lindblad-toh K."/>
            <person name="Liu X."/>
            <person name="Lokyitsang T."/>
            <person name="Lokyitsang Y."/>
            <person name="Lucien O."/>
            <person name="Lui A."/>
            <person name="Ma L.J."/>
            <person name="Mabbitt R."/>
            <person name="Macdonald J."/>
            <person name="Maclean C."/>
            <person name="Major J."/>
            <person name="Manning J."/>
            <person name="Marabella R."/>
            <person name="Maru K."/>
            <person name="Matthews C."/>
            <person name="Mauceli E."/>
            <person name="Mccarthy M."/>
            <person name="Mcdonough S."/>
            <person name="Mcghee T."/>
            <person name="Meldrim J."/>
            <person name="Meneus L."/>
            <person name="Mesirov J."/>
            <person name="Mihalev A."/>
            <person name="Mihova T."/>
            <person name="Mikkelsen T."/>
            <person name="Mlenga V."/>
            <person name="Moru K."/>
            <person name="Mozes J."/>
            <person name="Mulrain L."/>
            <person name="Munson G."/>
            <person name="Naylor J."/>
            <person name="Newes C."/>
            <person name="Nguyen C."/>
            <person name="Nguyen N."/>
            <person name="Nguyen T."/>
            <person name="Nicol R."/>
            <person name="Nielsen C."/>
            <person name="Nizzari M."/>
            <person name="Norbu C."/>
            <person name="Norbu N."/>
            <person name="O'donnell P."/>
            <person name="Okoawo O."/>
            <person name="O'leary S."/>
            <person name="Omotosho B."/>
            <person name="O'neill K."/>
            <person name="Osman S."/>
            <person name="Parker S."/>
            <person name="Perrin D."/>
            <person name="Phunkhang P."/>
            <person name="Piqani B."/>
            <person name="Purcell S."/>
            <person name="Rachupka T."/>
            <person name="Ramasamy U."/>
            <person name="Rameau R."/>
            <person name="Ray V."/>
            <person name="Raymond C."/>
            <person name="Retta R."/>
            <person name="Richardson S."/>
            <person name="Rise C."/>
            <person name="Rodriguez J."/>
            <person name="Rogers J."/>
            <person name="Rogov P."/>
            <person name="Rutman M."/>
            <person name="Schupbach R."/>
            <person name="Seaman C."/>
            <person name="Settipalli S."/>
            <person name="Sharpe T."/>
            <person name="Sheridan J."/>
            <person name="Sherpa N."/>
            <person name="Shi J."/>
            <person name="Smirnov S."/>
            <person name="Smith C."/>
            <person name="Sougnez C."/>
            <person name="Spencer B."/>
            <person name="Stalker J."/>
            <person name="Stange-thomann N."/>
            <person name="Stavropoulos S."/>
            <person name="Stetson K."/>
            <person name="Stone C."/>
            <person name="Stone S."/>
            <person name="Stubbs M."/>
            <person name="Talamas J."/>
            <person name="Tchuinga P."/>
            <person name="Tenzing P."/>
            <person name="Tesfaye S."/>
            <person name="Theodore J."/>
            <person name="Thoulutsang Y."/>
            <person name="Topham K."/>
            <person name="Towey S."/>
            <person name="Tsamla T."/>
            <person name="Tsomo N."/>
            <person name="Vallee D."/>
            <person name="Vassiliev H."/>
            <person name="Venkataraman V."/>
            <person name="Vinson J."/>
            <person name="Vo A."/>
            <person name="Wade C."/>
            <person name="Wang S."/>
            <person name="Wangchuk T."/>
            <person name="Wangdi T."/>
            <person name="Whittaker C."/>
            <person name="Wilkinson J."/>
            <person name="Wu Y."/>
            <person name="Wyman D."/>
            <person name="Yadav S."/>
            <person name="Yang S."/>
            <person name="Yang X."/>
            <person name="Yeager S."/>
            <person name="Yee E."/>
            <person name="Young G."/>
            <person name="Zainoun J."/>
            <person name="Zembeck L."/>
            <person name="Zimmer A."/>
            <person name="Zody M."/>
            <person name="Lander E."/>
        </authorList>
    </citation>
    <scope>NUCLEOTIDE SEQUENCE [LARGE SCALE GENOMIC DNA]</scope>
</reference>
<dbReference type="HOGENOM" id="CLU_1217130_0_0_1"/>
<protein>
    <recommendedName>
        <fullName evidence="3">Inactive rhomboid protein 1/2 N-terminal domain-containing protein</fullName>
    </recommendedName>
</protein>
<feature type="compositionally biased region" description="Polar residues" evidence="2">
    <location>
        <begin position="37"/>
        <end position="55"/>
    </location>
</feature>
<name>H2YC35_CIOSA</name>
<dbReference type="Proteomes" id="UP000007875">
    <property type="component" value="Unassembled WGS sequence"/>
</dbReference>
<comment type="similarity">
    <text evidence="1">Belongs to the peptidase S54 family.</text>
</comment>
<dbReference type="AlphaFoldDB" id="H2YC35"/>
<dbReference type="InterPro" id="IPR022241">
    <property type="entry name" value="iRhom1_2_N"/>
</dbReference>
<dbReference type="InterPro" id="IPR051512">
    <property type="entry name" value="Inactive_Rhomboid"/>
</dbReference>
<feature type="region of interest" description="Disordered" evidence="2">
    <location>
        <begin position="165"/>
        <end position="197"/>
    </location>
</feature>
<dbReference type="Pfam" id="PF12595">
    <property type="entry name" value="iRhom1-2_N"/>
    <property type="match status" value="1"/>
</dbReference>
<feature type="compositionally biased region" description="Polar residues" evidence="2">
    <location>
        <begin position="1"/>
        <end position="16"/>
    </location>
</feature>
<dbReference type="GO" id="GO:0050708">
    <property type="term" value="P:regulation of protein secretion"/>
    <property type="evidence" value="ECO:0007669"/>
    <property type="project" value="TreeGrafter"/>
</dbReference>
<dbReference type="PANTHER" id="PTHR45965:SF3">
    <property type="entry name" value="INACTIVE RHOMBOID PROTEIN 1"/>
    <property type="match status" value="1"/>
</dbReference>
<evidence type="ECO:0000259" key="3">
    <source>
        <dbReference type="Pfam" id="PF12595"/>
    </source>
</evidence>
<dbReference type="STRING" id="51511.ENSCSAVP00000002883"/>
<reference evidence="4" key="3">
    <citation type="submission" date="2025-09" db="UniProtKB">
        <authorList>
            <consortium name="Ensembl"/>
        </authorList>
    </citation>
    <scope>IDENTIFICATION</scope>
</reference>
<dbReference type="PANTHER" id="PTHR45965">
    <property type="entry name" value="INACTIVE RHOMBOID PROTEIN"/>
    <property type="match status" value="1"/>
</dbReference>